<dbReference type="EnsemblMetazoa" id="AMEM011243-RA">
    <property type="protein sequence ID" value="AMEM011243-PA"/>
    <property type="gene ID" value="AMEM011243"/>
</dbReference>
<dbReference type="VEuPathDB" id="VectorBase:AMEM21_004815"/>
<feature type="compositionally biased region" description="Low complexity" evidence="1">
    <location>
        <begin position="111"/>
        <end position="123"/>
    </location>
</feature>
<organism evidence="2 3">
    <name type="scientific">Anopheles merus</name>
    <name type="common">Mosquito</name>
    <dbReference type="NCBI Taxonomy" id="30066"/>
    <lineage>
        <taxon>Eukaryota</taxon>
        <taxon>Metazoa</taxon>
        <taxon>Ecdysozoa</taxon>
        <taxon>Arthropoda</taxon>
        <taxon>Hexapoda</taxon>
        <taxon>Insecta</taxon>
        <taxon>Pterygota</taxon>
        <taxon>Neoptera</taxon>
        <taxon>Endopterygota</taxon>
        <taxon>Diptera</taxon>
        <taxon>Nematocera</taxon>
        <taxon>Culicoidea</taxon>
        <taxon>Culicidae</taxon>
        <taxon>Anophelinae</taxon>
        <taxon>Anopheles</taxon>
    </lineage>
</organism>
<dbReference type="AlphaFoldDB" id="A0A182V9P5"/>
<proteinExistence type="predicted"/>
<feature type="compositionally biased region" description="Polar residues" evidence="1">
    <location>
        <begin position="90"/>
        <end position="105"/>
    </location>
</feature>
<evidence type="ECO:0000313" key="3">
    <source>
        <dbReference type="Proteomes" id="UP000075903"/>
    </source>
</evidence>
<evidence type="ECO:0000313" key="2">
    <source>
        <dbReference type="EnsemblMetazoa" id="AMEM011243-PA"/>
    </source>
</evidence>
<protein>
    <submittedName>
        <fullName evidence="2">Uncharacterized protein</fullName>
    </submittedName>
</protein>
<reference evidence="2" key="1">
    <citation type="submission" date="2020-05" db="UniProtKB">
        <authorList>
            <consortium name="EnsemblMetazoa"/>
        </authorList>
    </citation>
    <scope>IDENTIFICATION</scope>
    <source>
        <strain evidence="2">MAF</strain>
    </source>
</reference>
<accession>A0A182V9P5</accession>
<evidence type="ECO:0000256" key="1">
    <source>
        <dbReference type="SAM" id="MobiDB-lite"/>
    </source>
</evidence>
<keyword evidence="3" id="KW-1185">Reference proteome</keyword>
<sequence length="252" mass="29116">MVPLITKTEDKTKQIRKFTFCRSFALSNRGKSCCESFRKLANDSNYLKSVPVFVVKQIPSRDLSNEQCDKAMAESSTILSTTVDEKSQRDLASSEQDVQSVTSEESPYDTGYRSYRYGYRPSYNSDDEPEDDEEGEEDPYQELFMNAYRSAPQSSDEEEETTGEGCLSKVCNPDAKPLSLMEDWDLWDYMDESELKERLKDHPRLLEEITRKRKRRMLEEEDGAMAREDDELCDVMNRAIKCVRTETPSLTS</sequence>
<dbReference type="Proteomes" id="UP000075903">
    <property type="component" value="Unassembled WGS sequence"/>
</dbReference>
<name>A0A182V9P5_ANOME</name>
<feature type="compositionally biased region" description="Acidic residues" evidence="1">
    <location>
        <begin position="125"/>
        <end position="138"/>
    </location>
</feature>
<dbReference type="VEuPathDB" id="VectorBase:AMEM011243"/>
<feature type="region of interest" description="Disordered" evidence="1">
    <location>
        <begin position="81"/>
        <end position="138"/>
    </location>
</feature>